<feature type="transmembrane region" description="Helical" evidence="1">
    <location>
        <begin position="12"/>
        <end position="29"/>
    </location>
</feature>
<protein>
    <submittedName>
        <fullName evidence="2">Membrane protein</fullName>
    </submittedName>
</protein>
<gene>
    <name evidence="2" type="ORF">LOOC260_101860</name>
</gene>
<accession>A0A0A1GUR1</accession>
<dbReference type="Pfam" id="PF07274">
    <property type="entry name" value="DUF1440"/>
    <property type="match status" value="1"/>
</dbReference>
<dbReference type="AlphaFoldDB" id="A0A0A1GUR1"/>
<sequence>MTTRNVNLKAALIAGGVAGIISGLVKLGWENVLPPRTPERDQTNPPQQLLQQVGIPASITHATYTYSGQQLPFVSYLVHFGFSTSFAMLYSVGEHYVPAIRAGQGTAFGLFVWGAFHHGIMPAMHTIPRAKDQPLEEHISEGLGHAIWMWTNDIVSNQVYQQLTKNQNKTGK</sequence>
<dbReference type="InterPro" id="IPR009898">
    <property type="entry name" value="DUF1440"/>
</dbReference>
<evidence type="ECO:0000313" key="3">
    <source>
        <dbReference type="Proteomes" id="UP000031620"/>
    </source>
</evidence>
<evidence type="ECO:0000313" key="2">
    <source>
        <dbReference type="EMBL" id="BAP84764.1"/>
    </source>
</evidence>
<reference evidence="2 3" key="1">
    <citation type="submission" date="2014-11" db="EMBL/GenBank/DDBJ databases">
        <title>Complete genome sequence and analysis of Lactobacillus hokkaidonensis LOOC260T.</title>
        <authorList>
            <person name="Tanizawa Y."/>
            <person name="Tohno M."/>
            <person name="Kaminuma E."/>
            <person name="Nakamura Y."/>
            <person name="Arita M."/>
        </authorList>
    </citation>
    <scope>NUCLEOTIDE SEQUENCE [LARGE SCALE GENOMIC DNA]</scope>
    <source>
        <strain evidence="2 3">LOOC260</strain>
    </source>
</reference>
<dbReference type="RefSeq" id="WP_041092223.1">
    <property type="nucleotide sequence ID" value="NZ_AP014680.1"/>
</dbReference>
<proteinExistence type="predicted"/>
<keyword evidence="1" id="KW-0812">Transmembrane</keyword>
<organism evidence="2 3">
    <name type="scientific">Paucilactobacillus hokkaidonensis JCM 18461</name>
    <dbReference type="NCBI Taxonomy" id="1291742"/>
    <lineage>
        <taxon>Bacteria</taxon>
        <taxon>Bacillati</taxon>
        <taxon>Bacillota</taxon>
        <taxon>Bacilli</taxon>
        <taxon>Lactobacillales</taxon>
        <taxon>Lactobacillaceae</taxon>
        <taxon>Paucilactobacillus</taxon>
    </lineage>
</organism>
<feature type="transmembrane region" description="Helical" evidence="1">
    <location>
        <begin position="73"/>
        <end position="92"/>
    </location>
</feature>
<dbReference type="Proteomes" id="UP000031620">
    <property type="component" value="Chromosome"/>
</dbReference>
<dbReference type="STRING" id="1291742.LOOC260_101860"/>
<dbReference type="HOGENOM" id="CLU_095313_0_1_9"/>
<evidence type="ECO:0000256" key="1">
    <source>
        <dbReference type="SAM" id="Phobius"/>
    </source>
</evidence>
<dbReference type="KEGG" id="lho:LOOC260_101860"/>
<keyword evidence="1" id="KW-0472">Membrane</keyword>
<dbReference type="EMBL" id="AP014680">
    <property type="protein sequence ID" value="BAP84764.1"/>
    <property type="molecule type" value="Genomic_DNA"/>
</dbReference>
<keyword evidence="1" id="KW-1133">Transmembrane helix</keyword>
<name>A0A0A1GUR1_9LACO</name>